<comment type="subcellular location">
    <subcellularLocation>
        <location evidence="1">Membrane</location>
        <topology evidence="1">Single-pass type I membrane protein</topology>
    </subcellularLocation>
</comment>
<evidence type="ECO:0000256" key="7">
    <source>
        <dbReference type="ARBA" id="ARBA00023157"/>
    </source>
</evidence>
<dbReference type="EMBL" id="CADEPM010000001">
    <property type="protein sequence ID" value="CAB3397247.1"/>
    <property type="molecule type" value="Genomic_DNA"/>
</dbReference>
<organism evidence="11 12">
    <name type="scientific">Caenorhabditis bovis</name>
    <dbReference type="NCBI Taxonomy" id="2654633"/>
    <lineage>
        <taxon>Eukaryota</taxon>
        <taxon>Metazoa</taxon>
        <taxon>Ecdysozoa</taxon>
        <taxon>Nematoda</taxon>
        <taxon>Chromadorea</taxon>
        <taxon>Rhabditida</taxon>
        <taxon>Rhabditina</taxon>
        <taxon>Rhabditomorpha</taxon>
        <taxon>Rhabditoidea</taxon>
        <taxon>Rhabditidae</taxon>
        <taxon>Peloderinae</taxon>
        <taxon>Caenorhabditis</taxon>
    </lineage>
</organism>
<reference evidence="11 12" key="1">
    <citation type="submission" date="2020-04" db="EMBL/GenBank/DDBJ databases">
        <authorList>
            <person name="Laetsch R D."/>
            <person name="Stevens L."/>
            <person name="Kumar S."/>
            <person name="Blaxter L. M."/>
        </authorList>
    </citation>
    <scope>NUCLEOTIDE SEQUENCE [LARGE SCALE GENOMIC DNA]</scope>
</reference>
<dbReference type="PANTHER" id="PTHR24051">
    <property type="entry name" value="SUSHI DOMAIN-CONTAINING PROTEIN 1"/>
    <property type="match status" value="1"/>
</dbReference>
<evidence type="ECO:0000256" key="4">
    <source>
        <dbReference type="ARBA" id="ARBA00022737"/>
    </source>
</evidence>
<dbReference type="InterPro" id="IPR051622">
    <property type="entry name" value="R-tyr_protein_phosphatases"/>
</dbReference>
<dbReference type="GO" id="GO:0016020">
    <property type="term" value="C:membrane"/>
    <property type="evidence" value="ECO:0007669"/>
    <property type="project" value="UniProtKB-SubCell"/>
</dbReference>
<evidence type="ECO:0000256" key="3">
    <source>
        <dbReference type="ARBA" id="ARBA00022729"/>
    </source>
</evidence>
<evidence type="ECO:0000256" key="6">
    <source>
        <dbReference type="ARBA" id="ARBA00023136"/>
    </source>
</evidence>
<protein>
    <recommendedName>
        <fullName evidence="10">Receptor-type tyrosine-protein phosphatase U-like Fn3 domain-containing protein</fullName>
    </recommendedName>
</protein>
<dbReference type="InterPro" id="IPR057598">
    <property type="entry name" value="Fn3_PTPRU"/>
</dbReference>
<dbReference type="Pfam" id="PF23144">
    <property type="entry name" value="Fn3_PTPRU"/>
    <property type="match status" value="1"/>
</dbReference>
<keyword evidence="3" id="KW-0732">Signal</keyword>
<keyword evidence="12" id="KW-1185">Reference proteome</keyword>
<evidence type="ECO:0000256" key="1">
    <source>
        <dbReference type="ARBA" id="ARBA00004479"/>
    </source>
</evidence>
<feature type="transmembrane region" description="Helical" evidence="9">
    <location>
        <begin position="144"/>
        <end position="167"/>
    </location>
</feature>
<keyword evidence="2 9" id="KW-0812">Transmembrane</keyword>
<gene>
    <name evidence="11" type="ORF">CBOVIS_LOCUS688</name>
</gene>
<evidence type="ECO:0000259" key="10">
    <source>
        <dbReference type="Pfam" id="PF23144"/>
    </source>
</evidence>
<evidence type="ECO:0000256" key="8">
    <source>
        <dbReference type="ARBA" id="ARBA00023180"/>
    </source>
</evidence>
<evidence type="ECO:0000313" key="12">
    <source>
        <dbReference type="Proteomes" id="UP000494206"/>
    </source>
</evidence>
<keyword evidence="6 9" id="KW-0472">Membrane</keyword>
<comment type="caution">
    <text evidence="11">The sequence shown here is derived from an EMBL/GenBank/DDBJ whole genome shotgun (WGS) entry which is preliminary data.</text>
</comment>
<keyword evidence="5 9" id="KW-1133">Transmembrane helix</keyword>
<sequence length="222" mass="25359">MGDLTYQRDIDVKSALVPTPTDVWRYMIVVDSRPYDLAPIDITKLADRTTSEADHVPYYITAALTPEEVRSIDDFRIGDGKVYGGYVNYPLKTRKDPRWTLIPLSQSENEMIEPGLKTCGFDEKGTFKCDMGLGEVMSHLPMGFISAGFVLLIFVVFLLCLTVFCFIRKACEKPPGTKETTLMYYRNDSPNTLSTCQEYRKVETREFSAADMEQRMHFLNQN</sequence>
<evidence type="ECO:0000313" key="11">
    <source>
        <dbReference type="EMBL" id="CAB3397247.1"/>
    </source>
</evidence>
<dbReference type="Proteomes" id="UP000494206">
    <property type="component" value="Unassembled WGS sequence"/>
</dbReference>
<proteinExistence type="predicted"/>
<name>A0A8S1E0Q1_9PELO</name>
<dbReference type="AlphaFoldDB" id="A0A8S1E0Q1"/>
<accession>A0A8S1E0Q1</accession>
<evidence type="ECO:0000256" key="5">
    <source>
        <dbReference type="ARBA" id="ARBA00022989"/>
    </source>
</evidence>
<keyword evidence="7" id="KW-1015">Disulfide bond</keyword>
<dbReference type="PANTHER" id="PTHR24051:SF9">
    <property type="entry name" value="FIBRONECTIN TYPE-III DOMAIN-CONTAINING PROTEIN"/>
    <property type="match status" value="1"/>
</dbReference>
<dbReference type="OrthoDB" id="6130531at2759"/>
<evidence type="ECO:0000256" key="9">
    <source>
        <dbReference type="SAM" id="Phobius"/>
    </source>
</evidence>
<feature type="domain" description="Receptor-type tyrosine-protein phosphatase U-like Fn3" evidence="10">
    <location>
        <begin position="50"/>
        <end position="96"/>
    </location>
</feature>
<keyword evidence="8" id="KW-0325">Glycoprotein</keyword>
<evidence type="ECO:0000256" key="2">
    <source>
        <dbReference type="ARBA" id="ARBA00022692"/>
    </source>
</evidence>
<keyword evidence="4" id="KW-0677">Repeat</keyword>